<dbReference type="InterPro" id="IPR053466">
    <property type="entry name" value="L-arabinose_ABC_transporter"/>
</dbReference>
<evidence type="ECO:0000256" key="6">
    <source>
        <dbReference type="ARBA" id="ARBA00022741"/>
    </source>
</evidence>
<evidence type="ECO:0000256" key="3">
    <source>
        <dbReference type="ARBA" id="ARBA00022475"/>
    </source>
</evidence>
<name>A0A387BNF4_9MICO</name>
<dbReference type="CDD" id="cd03215">
    <property type="entry name" value="ABC_Carb_Monos_II"/>
    <property type="match status" value="1"/>
</dbReference>
<dbReference type="InterPro" id="IPR003593">
    <property type="entry name" value="AAA+_ATPase"/>
</dbReference>
<reference evidence="11 12" key="1">
    <citation type="submission" date="2018-09" db="EMBL/GenBank/DDBJ databases">
        <title>Genome sequencing of strain 2DFW10M-5.</title>
        <authorList>
            <person name="Heo J."/>
            <person name="Kim S.-J."/>
            <person name="Kwon S.-W."/>
        </authorList>
    </citation>
    <scope>NUCLEOTIDE SEQUENCE [LARGE SCALE GENOMIC DNA]</scope>
    <source>
        <strain evidence="11 12">2DFW10M-5</strain>
    </source>
</reference>
<comment type="subcellular location">
    <subcellularLocation>
        <location evidence="1">Cell membrane</location>
        <topology evidence="1">Peripheral membrane protein</topology>
    </subcellularLocation>
</comment>
<evidence type="ECO:0000313" key="11">
    <source>
        <dbReference type="EMBL" id="AYG02570.1"/>
    </source>
</evidence>
<dbReference type="SMART" id="SM00382">
    <property type="entry name" value="AAA"/>
    <property type="match status" value="2"/>
</dbReference>
<evidence type="ECO:0000256" key="8">
    <source>
        <dbReference type="ARBA" id="ARBA00022967"/>
    </source>
</evidence>
<dbReference type="InterPro" id="IPR003439">
    <property type="entry name" value="ABC_transporter-like_ATP-bd"/>
</dbReference>
<feature type="domain" description="ABC transporter" evidence="10">
    <location>
        <begin position="269"/>
        <end position="515"/>
    </location>
</feature>
<dbReference type="InterPro" id="IPR027417">
    <property type="entry name" value="P-loop_NTPase"/>
</dbReference>
<dbReference type="GO" id="GO:0005886">
    <property type="term" value="C:plasma membrane"/>
    <property type="evidence" value="ECO:0007669"/>
    <property type="project" value="UniProtKB-SubCell"/>
</dbReference>
<dbReference type="PROSITE" id="PS50893">
    <property type="entry name" value="ABC_TRANSPORTER_2"/>
    <property type="match status" value="2"/>
</dbReference>
<evidence type="ECO:0000256" key="1">
    <source>
        <dbReference type="ARBA" id="ARBA00004202"/>
    </source>
</evidence>
<evidence type="ECO:0000256" key="9">
    <source>
        <dbReference type="ARBA" id="ARBA00023136"/>
    </source>
</evidence>
<evidence type="ECO:0000259" key="10">
    <source>
        <dbReference type="PROSITE" id="PS50893"/>
    </source>
</evidence>
<dbReference type="PANTHER" id="PTHR43790">
    <property type="entry name" value="CARBOHYDRATE TRANSPORT ATP-BINDING PROTEIN MG119-RELATED"/>
    <property type="match status" value="1"/>
</dbReference>
<evidence type="ECO:0000256" key="7">
    <source>
        <dbReference type="ARBA" id="ARBA00022840"/>
    </source>
</evidence>
<evidence type="ECO:0000256" key="4">
    <source>
        <dbReference type="ARBA" id="ARBA00022597"/>
    </source>
</evidence>
<sequence length="520" mass="57332">MRSEKQVSNPTTILEMRSITKEFPGVRALSDVSITVAAGEIHAICGENGAGKSTLMKVLSGVYPFGTYTGDIVYQGEVVQFSNIKQSEEAGIVIIHQELALIPELSITENLFLGSEIGKRGVIDWTQAQIRARELLERVGLDEDPDTQIKNIGVGKQQLVEIAKALHKNVKLLILDEPTAALNETDSQHLLSLIVGLKERGVTSIMISHKLNEIEQVADDITIIRDGRTIETLDVHTGVDEDRIIRGMVGRSLESRFPDRTPHIGEVFFEVKNWYVQHPLDSSRLVCKDESFTVRRGEIVGFAGLMGAGRTELAMSLFGKSYGTWLGGQVLKDGRELRLGSVRQAIDAGIGYVSEDRKALGLNLLDSVKRSTVSADLRKISRGGVVDSLKEYDVAEQYRKLLRTKVPTVEEGVSKLSGGNQQKVVLSKWMFTDPDLLILDEPTRGIDVGAKFEIYRIIQQLAEQGKGVILISSELPELLGLSDRIYTIFEGSITDEFVAAEANPENLMRSMTSSKKDALI</sequence>
<dbReference type="NCBIfam" id="NF040905">
    <property type="entry name" value="GguA"/>
    <property type="match status" value="1"/>
</dbReference>
<dbReference type="FunFam" id="3.40.50.300:FF:000127">
    <property type="entry name" value="Ribose import ATP-binding protein RbsA"/>
    <property type="match status" value="1"/>
</dbReference>
<dbReference type="Gene3D" id="3.40.50.300">
    <property type="entry name" value="P-loop containing nucleotide triphosphate hydrolases"/>
    <property type="match status" value="2"/>
</dbReference>
<dbReference type="Pfam" id="PF00005">
    <property type="entry name" value="ABC_tran"/>
    <property type="match status" value="2"/>
</dbReference>
<keyword evidence="7 11" id="KW-0067">ATP-binding</keyword>
<dbReference type="InterPro" id="IPR050107">
    <property type="entry name" value="ABC_carbohydrate_import_ATPase"/>
</dbReference>
<keyword evidence="3" id="KW-1003">Cell membrane</keyword>
<dbReference type="GO" id="GO:0016887">
    <property type="term" value="F:ATP hydrolysis activity"/>
    <property type="evidence" value="ECO:0007669"/>
    <property type="project" value="InterPro"/>
</dbReference>
<gene>
    <name evidence="11" type="ORF">D7I44_02865</name>
</gene>
<organism evidence="11 12">
    <name type="scientific">Gryllotalpicola protaetiae</name>
    <dbReference type="NCBI Taxonomy" id="2419771"/>
    <lineage>
        <taxon>Bacteria</taxon>
        <taxon>Bacillati</taxon>
        <taxon>Actinomycetota</taxon>
        <taxon>Actinomycetes</taxon>
        <taxon>Micrococcales</taxon>
        <taxon>Microbacteriaceae</taxon>
        <taxon>Gryllotalpicola</taxon>
    </lineage>
</organism>
<keyword evidence="6" id="KW-0547">Nucleotide-binding</keyword>
<evidence type="ECO:0000256" key="5">
    <source>
        <dbReference type="ARBA" id="ARBA00022737"/>
    </source>
</evidence>
<evidence type="ECO:0000256" key="2">
    <source>
        <dbReference type="ARBA" id="ARBA00022448"/>
    </source>
</evidence>
<keyword evidence="5" id="KW-0677">Repeat</keyword>
<dbReference type="CDD" id="cd03216">
    <property type="entry name" value="ABC_Carb_Monos_I"/>
    <property type="match status" value="1"/>
</dbReference>
<accession>A0A387BNF4</accession>
<dbReference type="KEGG" id="gry:D7I44_02865"/>
<dbReference type="Proteomes" id="UP000275069">
    <property type="component" value="Chromosome"/>
</dbReference>
<dbReference type="OrthoDB" id="39350at2"/>
<keyword evidence="12" id="KW-1185">Reference proteome</keyword>
<keyword evidence="4" id="KW-0762">Sugar transport</keyword>
<dbReference type="InterPro" id="IPR017871">
    <property type="entry name" value="ABC_transporter-like_CS"/>
</dbReference>
<dbReference type="SUPFAM" id="SSF52540">
    <property type="entry name" value="P-loop containing nucleoside triphosphate hydrolases"/>
    <property type="match status" value="2"/>
</dbReference>
<dbReference type="PANTHER" id="PTHR43790:SF1">
    <property type="entry name" value="XYLOSE IMPORT ATP-BINDING PROTEIN XYLG"/>
    <property type="match status" value="1"/>
</dbReference>
<keyword evidence="9" id="KW-0472">Membrane</keyword>
<protein>
    <submittedName>
        <fullName evidence="11">Sugar ABC transporter ATP-binding protein</fullName>
    </submittedName>
</protein>
<keyword evidence="8" id="KW-1278">Translocase</keyword>
<proteinExistence type="predicted"/>
<dbReference type="PROSITE" id="PS00211">
    <property type="entry name" value="ABC_TRANSPORTER_1"/>
    <property type="match status" value="1"/>
</dbReference>
<dbReference type="GO" id="GO:0005524">
    <property type="term" value="F:ATP binding"/>
    <property type="evidence" value="ECO:0007669"/>
    <property type="project" value="UniProtKB-KW"/>
</dbReference>
<keyword evidence="2" id="KW-0813">Transport</keyword>
<feature type="domain" description="ABC transporter" evidence="10">
    <location>
        <begin position="14"/>
        <end position="251"/>
    </location>
</feature>
<evidence type="ECO:0000313" key="12">
    <source>
        <dbReference type="Proteomes" id="UP000275069"/>
    </source>
</evidence>
<dbReference type="EMBL" id="CP032624">
    <property type="protein sequence ID" value="AYG02570.1"/>
    <property type="molecule type" value="Genomic_DNA"/>
</dbReference>
<dbReference type="AlphaFoldDB" id="A0A387BNF4"/>